<protein>
    <submittedName>
        <fullName evidence="1">Uncharacterized protein</fullName>
    </submittedName>
</protein>
<keyword evidence="2" id="KW-1185">Reference proteome</keyword>
<evidence type="ECO:0000313" key="2">
    <source>
        <dbReference type="Proteomes" id="UP000805193"/>
    </source>
</evidence>
<dbReference type="EMBL" id="JABSTQ010009794">
    <property type="protein sequence ID" value="KAG0425839.1"/>
    <property type="molecule type" value="Genomic_DNA"/>
</dbReference>
<feature type="non-terminal residue" evidence="1">
    <location>
        <position position="86"/>
    </location>
</feature>
<reference evidence="1 2" key="1">
    <citation type="journal article" date="2020" name="Cell">
        <title>Large-Scale Comparative Analyses of Tick Genomes Elucidate Their Genetic Diversity and Vector Capacities.</title>
        <authorList>
            <consortium name="Tick Genome and Microbiome Consortium (TIGMIC)"/>
            <person name="Jia N."/>
            <person name="Wang J."/>
            <person name="Shi W."/>
            <person name="Du L."/>
            <person name="Sun Y."/>
            <person name="Zhan W."/>
            <person name="Jiang J.F."/>
            <person name="Wang Q."/>
            <person name="Zhang B."/>
            <person name="Ji P."/>
            <person name="Bell-Sakyi L."/>
            <person name="Cui X.M."/>
            <person name="Yuan T.T."/>
            <person name="Jiang B.G."/>
            <person name="Yang W.F."/>
            <person name="Lam T.T."/>
            <person name="Chang Q.C."/>
            <person name="Ding S.J."/>
            <person name="Wang X.J."/>
            <person name="Zhu J.G."/>
            <person name="Ruan X.D."/>
            <person name="Zhao L."/>
            <person name="Wei J.T."/>
            <person name="Ye R.Z."/>
            <person name="Que T.C."/>
            <person name="Du C.H."/>
            <person name="Zhou Y.H."/>
            <person name="Cheng J.X."/>
            <person name="Dai P.F."/>
            <person name="Guo W.B."/>
            <person name="Han X.H."/>
            <person name="Huang E.J."/>
            <person name="Li L.F."/>
            <person name="Wei W."/>
            <person name="Gao Y.C."/>
            <person name="Liu J.Z."/>
            <person name="Shao H.Z."/>
            <person name="Wang X."/>
            <person name="Wang C.C."/>
            <person name="Yang T.C."/>
            <person name="Huo Q.B."/>
            <person name="Li W."/>
            <person name="Chen H.Y."/>
            <person name="Chen S.E."/>
            <person name="Zhou L.G."/>
            <person name="Ni X.B."/>
            <person name="Tian J.H."/>
            <person name="Sheng Y."/>
            <person name="Liu T."/>
            <person name="Pan Y.S."/>
            <person name="Xia L.Y."/>
            <person name="Li J."/>
            <person name="Zhao F."/>
            <person name="Cao W.C."/>
        </authorList>
    </citation>
    <scope>NUCLEOTIDE SEQUENCE [LARGE SCALE GENOMIC DNA]</scope>
    <source>
        <strain evidence="1">Iper-2018</strain>
    </source>
</reference>
<feature type="non-terminal residue" evidence="1">
    <location>
        <position position="1"/>
    </location>
</feature>
<proteinExistence type="predicted"/>
<dbReference type="Proteomes" id="UP000805193">
    <property type="component" value="Unassembled WGS sequence"/>
</dbReference>
<name>A0AC60PZ21_IXOPE</name>
<evidence type="ECO:0000313" key="1">
    <source>
        <dbReference type="EMBL" id="KAG0425839.1"/>
    </source>
</evidence>
<accession>A0AC60PZ21</accession>
<organism evidence="1 2">
    <name type="scientific">Ixodes persulcatus</name>
    <name type="common">Taiga tick</name>
    <dbReference type="NCBI Taxonomy" id="34615"/>
    <lineage>
        <taxon>Eukaryota</taxon>
        <taxon>Metazoa</taxon>
        <taxon>Ecdysozoa</taxon>
        <taxon>Arthropoda</taxon>
        <taxon>Chelicerata</taxon>
        <taxon>Arachnida</taxon>
        <taxon>Acari</taxon>
        <taxon>Parasitiformes</taxon>
        <taxon>Ixodida</taxon>
        <taxon>Ixodoidea</taxon>
        <taxon>Ixodidae</taxon>
        <taxon>Ixodinae</taxon>
        <taxon>Ixodes</taxon>
    </lineage>
</organism>
<sequence length="86" mass="10014">EHGSSWPRHVDDVYQGGGRKPEFSGWPRGRRSMSARVLWRQRQQRRGQERHLGGGGKRRQKPEGDGGRAGRGWPDPDERWSRGRER</sequence>
<gene>
    <name evidence="1" type="ORF">HPB47_027015</name>
</gene>
<comment type="caution">
    <text evidence="1">The sequence shown here is derived from an EMBL/GenBank/DDBJ whole genome shotgun (WGS) entry which is preliminary data.</text>
</comment>